<comment type="caution">
    <text evidence="1">The sequence shown here is derived from an EMBL/GenBank/DDBJ whole genome shotgun (WGS) entry which is preliminary data.</text>
</comment>
<organism evidence="1 2">
    <name type="scientific">Forsythia ovata</name>
    <dbReference type="NCBI Taxonomy" id="205694"/>
    <lineage>
        <taxon>Eukaryota</taxon>
        <taxon>Viridiplantae</taxon>
        <taxon>Streptophyta</taxon>
        <taxon>Embryophyta</taxon>
        <taxon>Tracheophyta</taxon>
        <taxon>Spermatophyta</taxon>
        <taxon>Magnoliopsida</taxon>
        <taxon>eudicotyledons</taxon>
        <taxon>Gunneridae</taxon>
        <taxon>Pentapetalae</taxon>
        <taxon>asterids</taxon>
        <taxon>lamiids</taxon>
        <taxon>Lamiales</taxon>
        <taxon>Oleaceae</taxon>
        <taxon>Forsythieae</taxon>
        <taxon>Forsythia</taxon>
    </lineage>
</organism>
<dbReference type="AlphaFoldDB" id="A0ABD1UBL8"/>
<reference evidence="2" key="1">
    <citation type="submission" date="2024-07" db="EMBL/GenBank/DDBJ databases">
        <title>Two chromosome-level genome assemblies of Korean endemic species Abeliophyllum distichum and Forsythia ovata (Oleaceae).</title>
        <authorList>
            <person name="Jang H."/>
        </authorList>
    </citation>
    <scope>NUCLEOTIDE SEQUENCE [LARGE SCALE GENOMIC DNA]</scope>
</reference>
<sequence>MEGNYRANRNLGEIRARVFETLSVNWTRRRAVHHLLLKANQIYPFLFRADLIPNDPEKKLLHRSKYLSTVQIFNSSMTRPYSELNTEGELFQLRKLAYGIKKNVSNSDWRCHTLATSSWTPSRICEPEFATATSMKLSYKPTSSEERFAKPAVNYEDFEVEHPKVLNFGFWNHMISYEGKSKSGMSKFDEKCATPNEEGALGMWDAVSFVFKHCIKIEGSILELWREEMKVSLSTQLKALWQESIVSIYLVE</sequence>
<proteinExistence type="predicted"/>
<dbReference type="EMBL" id="JBFOLJ010000007">
    <property type="protein sequence ID" value="KAL2522418.1"/>
    <property type="molecule type" value="Genomic_DNA"/>
</dbReference>
<gene>
    <name evidence="1" type="ORF">Fot_26341</name>
</gene>
<evidence type="ECO:0000313" key="1">
    <source>
        <dbReference type="EMBL" id="KAL2522418.1"/>
    </source>
</evidence>
<protein>
    <submittedName>
        <fullName evidence="1">Uncharacterized protein</fullName>
    </submittedName>
</protein>
<accession>A0ABD1UBL8</accession>
<name>A0ABD1UBL8_9LAMI</name>
<evidence type="ECO:0000313" key="2">
    <source>
        <dbReference type="Proteomes" id="UP001604277"/>
    </source>
</evidence>
<dbReference type="Proteomes" id="UP001604277">
    <property type="component" value="Unassembled WGS sequence"/>
</dbReference>
<keyword evidence="2" id="KW-1185">Reference proteome</keyword>